<evidence type="ECO:0000313" key="3">
    <source>
        <dbReference type="Proteomes" id="UP000628017"/>
    </source>
</evidence>
<dbReference type="Gene3D" id="3.30.70.1230">
    <property type="entry name" value="Nucleotide cyclase"/>
    <property type="match status" value="1"/>
</dbReference>
<proteinExistence type="predicted"/>
<sequence>MSEFEDKMHENVRAIFTTAWTETKGQVVPKSQDIGLSNVGRSISATVLYADMDGSTEIVDQYDVKFAAELYKAFLLCATRTIRLNGGEVRSFDGDRVMGVFIGDSKNSDAAKTGMQINYLVKKVINPALKNQYTSTNFSLRHTVGIDTSDMLVVRSGIRNNNDLVWVGSAANHAARMNSLSSDVATRITPAVYKKLNEKSKFGGDPKRNMWTSADWNGRKLYRSSWTWRP</sequence>
<dbReference type="Proteomes" id="UP000628017">
    <property type="component" value="Unassembled WGS sequence"/>
</dbReference>
<dbReference type="GO" id="GO:0035556">
    <property type="term" value="P:intracellular signal transduction"/>
    <property type="evidence" value="ECO:0007669"/>
    <property type="project" value="InterPro"/>
</dbReference>
<evidence type="ECO:0000313" key="2">
    <source>
        <dbReference type="EMBL" id="GGA32024.1"/>
    </source>
</evidence>
<dbReference type="SUPFAM" id="SSF55073">
    <property type="entry name" value="Nucleotide cyclase"/>
    <property type="match status" value="1"/>
</dbReference>
<dbReference type="Pfam" id="PF00211">
    <property type="entry name" value="Guanylate_cyc"/>
    <property type="match status" value="1"/>
</dbReference>
<dbReference type="AlphaFoldDB" id="A0A916VTJ4"/>
<organism evidence="2 3">
    <name type="scientific">Neptunicoccus cionae</name>
    <dbReference type="NCBI Taxonomy" id="2035344"/>
    <lineage>
        <taxon>Bacteria</taxon>
        <taxon>Pseudomonadati</taxon>
        <taxon>Pseudomonadota</taxon>
        <taxon>Alphaproteobacteria</taxon>
        <taxon>Rhodobacterales</taxon>
        <taxon>Paracoccaceae</taxon>
        <taxon>Neptunicoccus</taxon>
    </lineage>
</organism>
<dbReference type="EMBL" id="BMKA01000009">
    <property type="protein sequence ID" value="GGA32024.1"/>
    <property type="molecule type" value="Genomic_DNA"/>
</dbReference>
<feature type="domain" description="Guanylate cyclase" evidence="1">
    <location>
        <begin position="44"/>
        <end position="200"/>
    </location>
</feature>
<protein>
    <submittedName>
        <fullName evidence="2">Guanylate cyclase</fullName>
    </submittedName>
</protein>
<dbReference type="GO" id="GO:0009190">
    <property type="term" value="P:cyclic nucleotide biosynthetic process"/>
    <property type="evidence" value="ECO:0007669"/>
    <property type="project" value="InterPro"/>
</dbReference>
<dbReference type="GO" id="GO:0004016">
    <property type="term" value="F:adenylate cyclase activity"/>
    <property type="evidence" value="ECO:0007669"/>
    <property type="project" value="UniProtKB-ARBA"/>
</dbReference>
<reference evidence="2" key="2">
    <citation type="submission" date="2020-09" db="EMBL/GenBank/DDBJ databases">
        <authorList>
            <person name="Sun Q."/>
            <person name="Zhou Y."/>
        </authorList>
    </citation>
    <scope>NUCLEOTIDE SEQUENCE</scope>
    <source>
        <strain evidence="2">CGMCC 1.15880</strain>
    </source>
</reference>
<name>A0A916VTJ4_9RHOB</name>
<evidence type="ECO:0000259" key="1">
    <source>
        <dbReference type="Pfam" id="PF00211"/>
    </source>
</evidence>
<reference evidence="2" key="1">
    <citation type="journal article" date="2014" name="Int. J. Syst. Evol. Microbiol.">
        <title>Complete genome sequence of Corynebacterium casei LMG S-19264T (=DSM 44701T), isolated from a smear-ripened cheese.</title>
        <authorList>
            <consortium name="US DOE Joint Genome Institute (JGI-PGF)"/>
            <person name="Walter F."/>
            <person name="Albersmeier A."/>
            <person name="Kalinowski J."/>
            <person name="Ruckert C."/>
        </authorList>
    </citation>
    <scope>NUCLEOTIDE SEQUENCE</scope>
    <source>
        <strain evidence="2">CGMCC 1.15880</strain>
    </source>
</reference>
<dbReference type="RefSeq" id="WP_229678634.1">
    <property type="nucleotide sequence ID" value="NZ_BMKA01000009.1"/>
</dbReference>
<keyword evidence="3" id="KW-1185">Reference proteome</keyword>
<accession>A0A916VTJ4</accession>
<comment type="caution">
    <text evidence="2">The sequence shown here is derived from an EMBL/GenBank/DDBJ whole genome shotgun (WGS) entry which is preliminary data.</text>
</comment>
<gene>
    <name evidence="2" type="ORF">GCM10011498_36540</name>
</gene>
<dbReference type="InterPro" id="IPR029787">
    <property type="entry name" value="Nucleotide_cyclase"/>
</dbReference>
<dbReference type="InterPro" id="IPR001054">
    <property type="entry name" value="A/G_cyclase"/>
</dbReference>